<dbReference type="GO" id="GO:0003723">
    <property type="term" value="F:RNA binding"/>
    <property type="evidence" value="ECO:0007669"/>
    <property type="project" value="TreeGrafter"/>
</dbReference>
<gene>
    <name evidence="11" type="ORF">J0S82_004272</name>
</gene>
<dbReference type="AlphaFoldDB" id="A0A8J6DXU9"/>
<dbReference type="InterPro" id="IPR000597">
    <property type="entry name" value="Ribosomal_uL3"/>
</dbReference>
<dbReference type="InterPro" id="IPR045077">
    <property type="entry name" value="L3_arc_euk"/>
</dbReference>
<sequence length="202" mass="22760">MNRKEVVENETIVEIPPMAAVGYLGDPEASVPLRPSLLNISVMSTKETSRRTGINLRRLLPNTVRRGRMKMIICVIAHTHMCLLPLHQNKVHLMVVQVFGATGTANWNSNVPVNQMFRQDELADVIGVTKGKGHKGVASPWRTKKLPCKTHQRLYKVACTGSWQSVPVGFSRARTEQEGYHHQTEINKIYNISQGYLIKDHN</sequence>
<dbReference type="PANTHER" id="PTHR11363:SF4">
    <property type="entry name" value="LARGE RIBOSOMAL SUBUNIT PROTEIN UL3"/>
    <property type="match status" value="1"/>
</dbReference>
<evidence type="ECO:0000256" key="1">
    <source>
        <dbReference type="ARBA" id="ARBA00006540"/>
    </source>
</evidence>
<keyword evidence="7" id="KW-0687">Ribonucleoprotein</keyword>
<keyword evidence="3" id="KW-1017">Isopeptide bond</keyword>
<dbReference type="SUPFAM" id="SSF50447">
    <property type="entry name" value="Translation proteins"/>
    <property type="match status" value="1"/>
</dbReference>
<dbReference type="Pfam" id="PF00297">
    <property type="entry name" value="Ribosomal_L3"/>
    <property type="match status" value="1"/>
</dbReference>
<evidence type="ECO:0000256" key="10">
    <source>
        <dbReference type="ARBA" id="ARBA00046482"/>
    </source>
</evidence>
<dbReference type="OrthoDB" id="1611972at2759"/>
<keyword evidence="6" id="KW-0007">Acetylation</keyword>
<evidence type="ECO:0000256" key="7">
    <source>
        <dbReference type="ARBA" id="ARBA00023274"/>
    </source>
</evidence>
<accession>A0A8J6DXU9</accession>
<name>A0A8J6DXU9_GALPY</name>
<evidence type="ECO:0000256" key="5">
    <source>
        <dbReference type="ARBA" id="ARBA00022980"/>
    </source>
</evidence>
<comment type="similarity">
    <text evidence="1">Belongs to the universal ribosomal protein uL3 family.</text>
</comment>
<keyword evidence="5 11" id="KW-0689">Ribosomal protein</keyword>
<dbReference type="Proteomes" id="UP000700334">
    <property type="component" value="Unassembled WGS sequence"/>
</dbReference>
<dbReference type="InterPro" id="IPR009000">
    <property type="entry name" value="Transl_B-barrel_sf"/>
</dbReference>
<keyword evidence="12" id="KW-1185">Reference proteome</keyword>
<dbReference type="EMBL" id="JAGFMF010011384">
    <property type="protein sequence ID" value="KAG8524571.1"/>
    <property type="molecule type" value="Genomic_DNA"/>
</dbReference>
<evidence type="ECO:0000256" key="3">
    <source>
        <dbReference type="ARBA" id="ARBA00022499"/>
    </source>
</evidence>
<evidence type="ECO:0000313" key="12">
    <source>
        <dbReference type="Proteomes" id="UP000700334"/>
    </source>
</evidence>
<dbReference type="Gene3D" id="4.10.960.10">
    <property type="entry name" value="Ribosomal protein L3, domain 3"/>
    <property type="match status" value="1"/>
</dbReference>
<evidence type="ECO:0000256" key="9">
    <source>
        <dbReference type="ARBA" id="ARBA00035354"/>
    </source>
</evidence>
<comment type="caution">
    <text evidence="11">The sequence shown here is derived from an EMBL/GenBank/DDBJ whole genome shotgun (WGS) entry which is preliminary data.</text>
</comment>
<protein>
    <recommendedName>
        <fullName evidence="9">60S ribosomal protein L3</fullName>
    </recommendedName>
</protein>
<reference evidence="11" key="1">
    <citation type="journal article" date="2021" name="Evol. Appl.">
        <title>The genome of the Pyrenean desman and the effects of bottlenecks and inbreeding on the genomic landscape of an endangered species.</title>
        <authorList>
            <person name="Escoda L."/>
            <person name="Castresana J."/>
        </authorList>
    </citation>
    <scope>NUCLEOTIDE SEQUENCE</scope>
    <source>
        <strain evidence="11">IBE-C5619</strain>
    </source>
</reference>
<organism evidence="11 12">
    <name type="scientific">Galemys pyrenaicus</name>
    <name type="common">Iberian desman</name>
    <name type="synonym">Pyrenean desman</name>
    <dbReference type="NCBI Taxonomy" id="202257"/>
    <lineage>
        <taxon>Eukaryota</taxon>
        <taxon>Metazoa</taxon>
        <taxon>Chordata</taxon>
        <taxon>Craniata</taxon>
        <taxon>Vertebrata</taxon>
        <taxon>Euteleostomi</taxon>
        <taxon>Mammalia</taxon>
        <taxon>Eutheria</taxon>
        <taxon>Laurasiatheria</taxon>
        <taxon>Eulipotyphla</taxon>
        <taxon>Talpidae</taxon>
        <taxon>Galemys</taxon>
    </lineage>
</organism>
<dbReference type="PANTHER" id="PTHR11363">
    <property type="entry name" value="60S RIBOSOMAL PROTEIN L3-RELATED"/>
    <property type="match status" value="1"/>
</dbReference>
<evidence type="ECO:0000256" key="6">
    <source>
        <dbReference type="ARBA" id="ARBA00022990"/>
    </source>
</evidence>
<evidence type="ECO:0000313" key="11">
    <source>
        <dbReference type="EMBL" id="KAG8524571.1"/>
    </source>
</evidence>
<dbReference type="GO" id="GO:0022625">
    <property type="term" value="C:cytosolic large ribosomal subunit"/>
    <property type="evidence" value="ECO:0007669"/>
    <property type="project" value="TreeGrafter"/>
</dbReference>
<dbReference type="GO" id="GO:0003735">
    <property type="term" value="F:structural constituent of ribosome"/>
    <property type="evidence" value="ECO:0007669"/>
    <property type="project" value="InterPro"/>
</dbReference>
<comment type="subunit">
    <text evidence="10">Component of the large ribosomal subunit. Interacts with DHX33.</text>
</comment>
<evidence type="ECO:0000256" key="4">
    <source>
        <dbReference type="ARBA" id="ARBA00022843"/>
    </source>
</evidence>
<comment type="function">
    <text evidence="8">Component of the large ribosomal subunit. The ribosome is a large ribonucleoprotein complex responsible for the synthesis of proteins in the cell.</text>
</comment>
<evidence type="ECO:0000256" key="2">
    <source>
        <dbReference type="ARBA" id="ARBA00022481"/>
    </source>
</evidence>
<evidence type="ECO:0000256" key="8">
    <source>
        <dbReference type="ARBA" id="ARBA00034092"/>
    </source>
</evidence>
<dbReference type="InterPro" id="IPR044892">
    <property type="entry name" value="Ribosomal_L3_dom_3_arc_sf"/>
</dbReference>
<keyword evidence="2" id="KW-0488">Methylation</keyword>
<keyword evidence="4" id="KW-0832">Ubl conjugation</keyword>
<proteinExistence type="inferred from homology"/>
<dbReference type="GO" id="GO:0006412">
    <property type="term" value="P:translation"/>
    <property type="evidence" value="ECO:0007669"/>
    <property type="project" value="InterPro"/>
</dbReference>